<sequence>MKQMPVMREIFTTRTFLSAMSKGGVATLRDHARVTVKMIDSVIKNLDVDPRKRTDTESELDPFQLGT</sequence>
<proteinExistence type="predicted"/>
<evidence type="ECO:0000313" key="2">
    <source>
        <dbReference type="WBParaSite" id="JU765_v2.g8807.t1"/>
    </source>
</evidence>
<accession>A0AC34RR58</accession>
<dbReference type="WBParaSite" id="JU765_v2.g8807.t1">
    <property type="protein sequence ID" value="JU765_v2.g8807.t1"/>
    <property type="gene ID" value="JU765_v2.g8807"/>
</dbReference>
<protein>
    <submittedName>
        <fullName evidence="2">Uncharacterized protein</fullName>
    </submittedName>
</protein>
<reference evidence="2" key="1">
    <citation type="submission" date="2022-11" db="UniProtKB">
        <authorList>
            <consortium name="WormBaseParasite"/>
        </authorList>
    </citation>
    <scope>IDENTIFICATION</scope>
</reference>
<organism evidence="1 2">
    <name type="scientific">Panagrolaimus sp. JU765</name>
    <dbReference type="NCBI Taxonomy" id="591449"/>
    <lineage>
        <taxon>Eukaryota</taxon>
        <taxon>Metazoa</taxon>
        <taxon>Ecdysozoa</taxon>
        <taxon>Nematoda</taxon>
        <taxon>Chromadorea</taxon>
        <taxon>Rhabditida</taxon>
        <taxon>Tylenchina</taxon>
        <taxon>Panagrolaimomorpha</taxon>
        <taxon>Panagrolaimoidea</taxon>
        <taxon>Panagrolaimidae</taxon>
        <taxon>Panagrolaimus</taxon>
    </lineage>
</organism>
<dbReference type="Proteomes" id="UP000887576">
    <property type="component" value="Unplaced"/>
</dbReference>
<evidence type="ECO:0000313" key="1">
    <source>
        <dbReference type="Proteomes" id="UP000887576"/>
    </source>
</evidence>
<name>A0AC34RR58_9BILA</name>